<dbReference type="GO" id="GO:0022857">
    <property type="term" value="F:transmembrane transporter activity"/>
    <property type="evidence" value="ECO:0007669"/>
    <property type="project" value="TreeGrafter"/>
</dbReference>
<keyword evidence="4 6" id="KW-1133">Transmembrane helix</keyword>
<feature type="transmembrane region" description="Helical" evidence="6">
    <location>
        <begin position="21"/>
        <end position="41"/>
    </location>
</feature>
<feature type="transmembrane region" description="Helical" evidence="6">
    <location>
        <begin position="661"/>
        <end position="683"/>
    </location>
</feature>
<dbReference type="RefSeq" id="WP_188936323.1">
    <property type="nucleotide sequence ID" value="NZ_BMJC01000005.1"/>
</dbReference>
<evidence type="ECO:0000313" key="9">
    <source>
        <dbReference type="EMBL" id="GGB17278.1"/>
    </source>
</evidence>
<dbReference type="InterPro" id="IPR003838">
    <property type="entry name" value="ABC3_permease_C"/>
</dbReference>
<protein>
    <submittedName>
        <fullName evidence="9">ABC transporter permease</fullName>
    </submittedName>
</protein>
<keyword evidence="2" id="KW-1003">Cell membrane</keyword>
<feature type="domain" description="ABC3 transporter permease C-terminal" evidence="7">
    <location>
        <begin position="283"/>
        <end position="399"/>
    </location>
</feature>
<feature type="transmembrane region" description="Helical" evidence="6">
    <location>
        <begin position="371"/>
        <end position="397"/>
    </location>
</feature>
<evidence type="ECO:0000259" key="8">
    <source>
        <dbReference type="Pfam" id="PF12704"/>
    </source>
</evidence>
<dbReference type="InterPro" id="IPR050250">
    <property type="entry name" value="Macrolide_Exporter_MacB"/>
</dbReference>
<feature type="transmembrane region" description="Helical" evidence="6">
    <location>
        <begin position="274"/>
        <end position="297"/>
    </location>
</feature>
<evidence type="ECO:0000256" key="5">
    <source>
        <dbReference type="ARBA" id="ARBA00023136"/>
    </source>
</evidence>
<feature type="transmembrane region" description="Helical" evidence="6">
    <location>
        <begin position="328"/>
        <end position="351"/>
    </location>
</feature>
<reference evidence="9" key="2">
    <citation type="submission" date="2020-09" db="EMBL/GenBank/DDBJ databases">
        <authorList>
            <person name="Sun Q."/>
            <person name="Zhou Y."/>
        </authorList>
    </citation>
    <scope>NUCLEOTIDE SEQUENCE</scope>
    <source>
        <strain evidence="9">CGMCC 1.15448</strain>
    </source>
</reference>
<evidence type="ECO:0000256" key="3">
    <source>
        <dbReference type="ARBA" id="ARBA00022692"/>
    </source>
</evidence>
<proteinExistence type="predicted"/>
<evidence type="ECO:0000256" key="6">
    <source>
        <dbReference type="SAM" id="Phobius"/>
    </source>
</evidence>
<comment type="subcellular location">
    <subcellularLocation>
        <location evidence="1">Cell membrane</location>
        <topology evidence="1">Multi-pass membrane protein</topology>
    </subcellularLocation>
</comment>
<keyword evidence="5 6" id="KW-0472">Membrane</keyword>
<organism evidence="9 10">
    <name type="scientific">Puia dinghuensis</name>
    <dbReference type="NCBI Taxonomy" id="1792502"/>
    <lineage>
        <taxon>Bacteria</taxon>
        <taxon>Pseudomonadati</taxon>
        <taxon>Bacteroidota</taxon>
        <taxon>Chitinophagia</taxon>
        <taxon>Chitinophagales</taxon>
        <taxon>Chitinophagaceae</taxon>
        <taxon>Puia</taxon>
    </lineage>
</organism>
<dbReference type="PANTHER" id="PTHR30572">
    <property type="entry name" value="MEMBRANE COMPONENT OF TRANSPORTER-RELATED"/>
    <property type="match status" value="1"/>
</dbReference>
<accession>A0A8J2UH63</accession>
<sequence>MFKNYLKVAFRNLWKNKGFSFINITGLAVGMASAILILLWIHNEVSYDGFHEKRDRIYEAWNRAEFSGEMHCWNTTPRVLASALQRDLPEVEHACRVDWANHRLFSVGDKRIMSLGNVVDSIFLQVFSFPLVEGNPATALMDFHGVVITQSLARTLFGREEAMGKVVRIDDKENFTVTGVLKDLPHNTRFDFEYLLPWSYNRRLFGDDVNWGNNSTRTYVLLKSNATLASAAPKVKVMKTRYDSSEKHWEMFLYPISRWRLYSSFKGTVEDGGLIVFVRLFGVIAGFILLIACINFMNLSTARSERRAKEVGIRKVVGAPRSRLISQFIGESVLLSFLAALVAIGIVLLSLPGFNTLTGAQLYIPFGNPWFWLSGLVFILFTGLLAGSYPAFFLSSFQPVKVLKGTFRAANALVTPRKVLVVLQFTFAITLIICTIIVTQQINYARDREVGYNRANLIFHFMEGDIYKNYALIKQELLSSGVALSVCKTSAPLTDSWSDTWGFGWTGKDPNDKTDFNRVVTDEGLVTTTGMRLIQGRDLDLRQYPTDSNAILLNESAVKAMHFKDPIGQIITDDTIHFHVVGVVKDYIMESPYSPIRPLVILGARETWFSVINMRLNPARLTADNLRMAEAIFKKYNRQYPFEHHFVDEDYSKKFDEEKRIGTLAGLFAVLTIFISCLGLFGLATYMAENRVKEIGVRKVLGASVAGITALLSKDFLMLVLVSFVVAAPIAWYAMYKWLQDYSYRVKIEWWVFALAAVLSMAIALLTVSYQAIRAGLANPARSLRSE</sequence>
<gene>
    <name evidence="9" type="ORF">GCM10011511_46340</name>
</gene>
<feature type="domain" description="ABC3 transporter permease C-terminal" evidence="7">
    <location>
        <begin position="667"/>
        <end position="775"/>
    </location>
</feature>
<feature type="transmembrane region" description="Helical" evidence="6">
    <location>
        <begin position="748"/>
        <end position="773"/>
    </location>
</feature>
<dbReference type="AlphaFoldDB" id="A0A8J2UH63"/>
<evidence type="ECO:0000313" key="10">
    <source>
        <dbReference type="Proteomes" id="UP000607559"/>
    </source>
</evidence>
<dbReference type="GO" id="GO:0005886">
    <property type="term" value="C:plasma membrane"/>
    <property type="evidence" value="ECO:0007669"/>
    <property type="project" value="UniProtKB-SubCell"/>
</dbReference>
<name>A0A8J2UH63_9BACT</name>
<dbReference type="EMBL" id="BMJC01000005">
    <property type="protein sequence ID" value="GGB17278.1"/>
    <property type="molecule type" value="Genomic_DNA"/>
</dbReference>
<feature type="transmembrane region" description="Helical" evidence="6">
    <location>
        <begin position="718"/>
        <end position="736"/>
    </location>
</feature>
<dbReference type="PANTHER" id="PTHR30572:SF18">
    <property type="entry name" value="ABC-TYPE MACROLIDE FAMILY EXPORT SYSTEM PERMEASE COMPONENT 2"/>
    <property type="match status" value="1"/>
</dbReference>
<dbReference type="Pfam" id="PF12704">
    <property type="entry name" value="MacB_PCD"/>
    <property type="match status" value="1"/>
</dbReference>
<keyword evidence="3 6" id="KW-0812">Transmembrane</keyword>
<reference evidence="9" key="1">
    <citation type="journal article" date="2014" name="Int. J. Syst. Evol. Microbiol.">
        <title>Complete genome sequence of Corynebacterium casei LMG S-19264T (=DSM 44701T), isolated from a smear-ripened cheese.</title>
        <authorList>
            <consortium name="US DOE Joint Genome Institute (JGI-PGF)"/>
            <person name="Walter F."/>
            <person name="Albersmeier A."/>
            <person name="Kalinowski J."/>
            <person name="Ruckert C."/>
        </authorList>
    </citation>
    <scope>NUCLEOTIDE SEQUENCE</scope>
    <source>
        <strain evidence="9">CGMCC 1.15448</strain>
    </source>
</reference>
<evidence type="ECO:0000256" key="1">
    <source>
        <dbReference type="ARBA" id="ARBA00004651"/>
    </source>
</evidence>
<dbReference type="Proteomes" id="UP000607559">
    <property type="component" value="Unassembled WGS sequence"/>
</dbReference>
<dbReference type="InterPro" id="IPR025857">
    <property type="entry name" value="MacB_PCD"/>
</dbReference>
<dbReference type="Pfam" id="PF02687">
    <property type="entry name" value="FtsX"/>
    <property type="match status" value="2"/>
</dbReference>
<feature type="transmembrane region" description="Helical" evidence="6">
    <location>
        <begin position="418"/>
        <end position="438"/>
    </location>
</feature>
<keyword evidence="10" id="KW-1185">Reference proteome</keyword>
<evidence type="ECO:0000256" key="4">
    <source>
        <dbReference type="ARBA" id="ARBA00022989"/>
    </source>
</evidence>
<evidence type="ECO:0000256" key="2">
    <source>
        <dbReference type="ARBA" id="ARBA00022475"/>
    </source>
</evidence>
<comment type="caution">
    <text evidence="9">The sequence shown here is derived from an EMBL/GenBank/DDBJ whole genome shotgun (WGS) entry which is preliminary data.</text>
</comment>
<evidence type="ECO:0000259" key="7">
    <source>
        <dbReference type="Pfam" id="PF02687"/>
    </source>
</evidence>
<feature type="domain" description="MacB-like periplasmic core" evidence="8">
    <location>
        <begin position="20"/>
        <end position="235"/>
    </location>
</feature>